<dbReference type="Proteomes" id="UP000091820">
    <property type="component" value="Unassembled WGS sequence"/>
</dbReference>
<evidence type="ECO:0000313" key="1">
    <source>
        <dbReference type="EnsemblMetazoa" id="GBRI028931-PA"/>
    </source>
</evidence>
<keyword evidence="2" id="KW-1185">Reference proteome</keyword>
<dbReference type="VEuPathDB" id="VectorBase:GBRI028931"/>
<dbReference type="SMART" id="SM00320">
    <property type="entry name" value="WD40"/>
    <property type="match status" value="2"/>
</dbReference>
<sequence>MKWTTNNIKNPNYAENHELYVGAQTGSLKKIVPAYEDDPFVQSNLHKLDELDKNSRITALTFIKDERSEILIGRAKPTVQLHSLDTQSVVKTFEFNGAPIVGLAQYDEQYVAGITDGRIQCLLEREECTQEPEVNFIKAGDNMEHLRQCLLDRRLVASGGKGRQNNLKVFDLAEGKMLFTSKNVPNDYLQLEVPVWDSDIGFIDSPHNLATCSRLGYIRVYDIRKQRRPVQSFATEDQMSFTTLVANGNYIYTGTTMGVMKAFDIRRLKTFVHTYKGFTGGISDVQLDATGKYLVSGCLDRYVRVHHTDSCMLMYQCYTKSKIARVLIRESQENICEDITTEGCANNQTELNEPKVKKKADVPVDEEYEQIFENMQTVW</sequence>
<dbReference type="InterPro" id="IPR001680">
    <property type="entry name" value="WD40_rpt"/>
</dbReference>
<dbReference type="GO" id="GO:0030687">
    <property type="term" value="C:preribosome, large subunit precursor"/>
    <property type="evidence" value="ECO:0007669"/>
    <property type="project" value="TreeGrafter"/>
</dbReference>
<dbReference type="Pfam" id="PF00400">
    <property type="entry name" value="WD40"/>
    <property type="match status" value="1"/>
</dbReference>
<dbReference type="Gene3D" id="2.130.10.10">
    <property type="entry name" value="YVTN repeat-like/Quinoprotein amine dehydrogenase"/>
    <property type="match status" value="2"/>
</dbReference>
<dbReference type="SUPFAM" id="SSF50978">
    <property type="entry name" value="WD40 repeat-like"/>
    <property type="match status" value="1"/>
</dbReference>
<name>A0A1A9WQZ6_9MUSC</name>
<reference evidence="2" key="1">
    <citation type="submission" date="2014-03" db="EMBL/GenBank/DDBJ databases">
        <authorList>
            <person name="Aksoy S."/>
            <person name="Warren W."/>
            <person name="Wilson R.K."/>
        </authorList>
    </citation>
    <scope>NUCLEOTIDE SEQUENCE [LARGE SCALE GENOMIC DNA]</scope>
    <source>
        <strain evidence="2">IAEA</strain>
    </source>
</reference>
<dbReference type="InterPro" id="IPR037379">
    <property type="entry name" value="WDR74/Nsa1"/>
</dbReference>
<dbReference type="GO" id="GO:0005730">
    <property type="term" value="C:nucleolus"/>
    <property type="evidence" value="ECO:0007669"/>
    <property type="project" value="InterPro"/>
</dbReference>
<dbReference type="EnsemblMetazoa" id="GBRI028931-RA">
    <property type="protein sequence ID" value="GBRI028931-PA"/>
    <property type="gene ID" value="GBRI028931"/>
</dbReference>
<dbReference type="InterPro" id="IPR015943">
    <property type="entry name" value="WD40/YVTN_repeat-like_dom_sf"/>
</dbReference>
<dbReference type="PANTHER" id="PTHR16038">
    <property type="entry name" value="NOP SEVEN ASSOCIATED PROTEIN 1"/>
    <property type="match status" value="1"/>
</dbReference>
<accession>A0A1A9WQZ6</accession>
<dbReference type="GO" id="GO:0042273">
    <property type="term" value="P:ribosomal large subunit biogenesis"/>
    <property type="evidence" value="ECO:0007669"/>
    <property type="project" value="InterPro"/>
</dbReference>
<dbReference type="AlphaFoldDB" id="A0A1A9WQZ6"/>
<reference evidence="1" key="2">
    <citation type="submission" date="2020-05" db="UniProtKB">
        <authorList>
            <consortium name="EnsemblMetazoa"/>
        </authorList>
    </citation>
    <scope>IDENTIFICATION</scope>
    <source>
        <strain evidence="1">IAEA</strain>
    </source>
</reference>
<dbReference type="PANTHER" id="PTHR16038:SF4">
    <property type="entry name" value="WD REPEAT-CONTAINING PROTEIN 74"/>
    <property type="match status" value="1"/>
</dbReference>
<dbReference type="InterPro" id="IPR036322">
    <property type="entry name" value="WD40_repeat_dom_sf"/>
</dbReference>
<evidence type="ECO:0000313" key="2">
    <source>
        <dbReference type="Proteomes" id="UP000091820"/>
    </source>
</evidence>
<organism evidence="1 2">
    <name type="scientific">Glossina brevipalpis</name>
    <dbReference type="NCBI Taxonomy" id="37001"/>
    <lineage>
        <taxon>Eukaryota</taxon>
        <taxon>Metazoa</taxon>
        <taxon>Ecdysozoa</taxon>
        <taxon>Arthropoda</taxon>
        <taxon>Hexapoda</taxon>
        <taxon>Insecta</taxon>
        <taxon>Pterygota</taxon>
        <taxon>Neoptera</taxon>
        <taxon>Endopterygota</taxon>
        <taxon>Diptera</taxon>
        <taxon>Brachycera</taxon>
        <taxon>Muscomorpha</taxon>
        <taxon>Hippoboscoidea</taxon>
        <taxon>Glossinidae</taxon>
        <taxon>Glossina</taxon>
    </lineage>
</organism>
<proteinExistence type="predicted"/>
<protein>
    <recommendedName>
        <fullName evidence="3">WD repeat-containing protein 74</fullName>
    </recommendedName>
</protein>
<evidence type="ECO:0008006" key="3">
    <source>
        <dbReference type="Google" id="ProtNLM"/>
    </source>
</evidence>
<dbReference type="STRING" id="37001.A0A1A9WQZ6"/>